<dbReference type="PANTHER" id="PTHR11802">
    <property type="entry name" value="SERINE PROTEASE FAMILY S10 SERINE CARBOXYPEPTIDASE"/>
    <property type="match status" value="1"/>
</dbReference>
<sequence>MELESTGPKSLAIAIFLLSFIIFCSNHNYVSSSPSQNPSRALPKQSLPTKSGYLSVNHTSKSAIFYAFYEAQNLTSPLSQTPLLIWLQGGPGCSSMFGNFFELSPWRVTKNFKNSQKCHLTDRGRMSEIR</sequence>
<keyword evidence="3" id="KW-1185">Reference proteome</keyword>
<dbReference type="Proteomes" id="UP001293593">
    <property type="component" value="Unassembled WGS sequence"/>
</dbReference>
<dbReference type="InterPro" id="IPR001563">
    <property type="entry name" value="Peptidase_S10"/>
</dbReference>
<accession>A0AAE1JYV3</accession>
<dbReference type="PANTHER" id="PTHR11802:SF458">
    <property type="entry name" value="SERINE CARBOXYPEPTIDASE-LIKE 50"/>
    <property type="match status" value="1"/>
</dbReference>
<evidence type="ECO:0000313" key="3">
    <source>
        <dbReference type="Proteomes" id="UP001293593"/>
    </source>
</evidence>
<comment type="caution">
    <text evidence="2">The sequence shown here is derived from an EMBL/GenBank/DDBJ whole genome shotgun (WGS) entry which is preliminary data.</text>
</comment>
<gene>
    <name evidence="2" type="ORF">QN277_015627</name>
</gene>
<dbReference type="InterPro" id="IPR029058">
    <property type="entry name" value="AB_hydrolase_fold"/>
</dbReference>
<dbReference type="GO" id="GO:0004185">
    <property type="term" value="F:serine-type carboxypeptidase activity"/>
    <property type="evidence" value="ECO:0007669"/>
    <property type="project" value="InterPro"/>
</dbReference>
<dbReference type="GO" id="GO:0006508">
    <property type="term" value="P:proteolysis"/>
    <property type="evidence" value="ECO:0007669"/>
    <property type="project" value="InterPro"/>
</dbReference>
<evidence type="ECO:0000256" key="1">
    <source>
        <dbReference type="ARBA" id="ARBA00009431"/>
    </source>
</evidence>
<dbReference type="AlphaFoldDB" id="A0AAE1JYV3"/>
<evidence type="ECO:0000313" key="2">
    <source>
        <dbReference type="EMBL" id="KAK4277666.1"/>
    </source>
</evidence>
<organism evidence="2 3">
    <name type="scientific">Acacia crassicarpa</name>
    <name type="common">northern wattle</name>
    <dbReference type="NCBI Taxonomy" id="499986"/>
    <lineage>
        <taxon>Eukaryota</taxon>
        <taxon>Viridiplantae</taxon>
        <taxon>Streptophyta</taxon>
        <taxon>Embryophyta</taxon>
        <taxon>Tracheophyta</taxon>
        <taxon>Spermatophyta</taxon>
        <taxon>Magnoliopsida</taxon>
        <taxon>eudicotyledons</taxon>
        <taxon>Gunneridae</taxon>
        <taxon>Pentapetalae</taxon>
        <taxon>rosids</taxon>
        <taxon>fabids</taxon>
        <taxon>Fabales</taxon>
        <taxon>Fabaceae</taxon>
        <taxon>Caesalpinioideae</taxon>
        <taxon>mimosoid clade</taxon>
        <taxon>Acacieae</taxon>
        <taxon>Acacia</taxon>
    </lineage>
</organism>
<dbReference type="SUPFAM" id="SSF53474">
    <property type="entry name" value="alpha/beta-Hydrolases"/>
    <property type="match status" value="1"/>
</dbReference>
<proteinExistence type="inferred from homology"/>
<dbReference type="Pfam" id="PF00450">
    <property type="entry name" value="Peptidase_S10"/>
    <property type="match status" value="1"/>
</dbReference>
<dbReference type="Gene3D" id="3.40.50.1820">
    <property type="entry name" value="alpha/beta hydrolase"/>
    <property type="match status" value="1"/>
</dbReference>
<name>A0AAE1JYV3_9FABA</name>
<protein>
    <submittedName>
        <fullName evidence="2">Uncharacterized protein</fullName>
    </submittedName>
</protein>
<reference evidence="2" key="1">
    <citation type="submission" date="2023-10" db="EMBL/GenBank/DDBJ databases">
        <title>Chromosome-level genome of the transformable northern wattle, Acacia crassicarpa.</title>
        <authorList>
            <person name="Massaro I."/>
            <person name="Sinha N.R."/>
            <person name="Poethig S."/>
            <person name="Leichty A.R."/>
        </authorList>
    </citation>
    <scope>NUCLEOTIDE SEQUENCE</scope>
    <source>
        <strain evidence="2">Acra3RX</strain>
        <tissue evidence="2">Leaf</tissue>
    </source>
</reference>
<dbReference type="EMBL" id="JAWXYG010000003">
    <property type="protein sequence ID" value="KAK4277666.1"/>
    <property type="molecule type" value="Genomic_DNA"/>
</dbReference>
<comment type="similarity">
    <text evidence="1">Belongs to the peptidase S10 family.</text>
</comment>